<dbReference type="InterPro" id="IPR001810">
    <property type="entry name" value="F-box_dom"/>
</dbReference>
<evidence type="ECO:0000313" key="3">
    <source>
        <dbReference type="Proteomes" id="UP000222542"/>
    </source>
</evidence>
<dbReference type="InterPro" id="IPR036047">
    <property type="entry name" value="F-box-like_dom_sf"/>
</dbReference>
<reference evidence="2 3" key="2">
    <citation type="journal article" date="2017" name="Genome Biol.">
        <title>New reference genome sequences of hot pepper reveal the massive evolution of plant disease-resistance genes by retroduplication.</title>
        <authorList>
            <person name="Kim S."/>
            <person name="Park J."/>
            <person name="Yeom S.I."/>
            <person name="Kim Y.M."/>
            <person name="Seo E."/>
            <person name="Kim K.T."/>
            <person name="Kim M.S."/>
            <person name="Lee J.M."/>
            <person name="Cheong K."/>
            <person name="Shin H.S."/>
            <person name="Kim S.B."/>
            <person name="Han K."/>
            <person name="Lee J."/>
            <person name="Park M."/>
            <person name="Lee H.A."/>
            <person name="Lee H.Y."/>
            <person name="Lee Y."/>
            <person name="Oh S."/>
            <person name="Lee J.H."/>
            <person name="Choi E."/>
            <person name="Choi E."/>
            <person name="Lee S.E."/>
            <person name="Jeon J."/>
            <person name="Kim H."/>
            <person name="Choi G."/>
            <person name="Song H."/>
            <person name="Lee J."/>
            <person name="Lee S.C."/>
            <person name="Kwon J.K."/>
            <person name="Lee H.Y."/>
            <person name="Koo N."/>
            <person name="Hong Y."/>
            <person name="Kim R.W."/>
            <person name="Kang W.H."/>
            <person name="Huh J.H."/>
            <person name="Kang B.C."/>
            <person name="Yang T.J."/>
            <person name="Lee Y.H."/>
            <person name="Bennetzen J.L."/>
            <person name="Choi D."/>
        </authorList>
    </citation>
    <scope>NUCLEOTIDE SEQUENCE [LARGE SCALE GENOMIC DNA]</scope>
    <source>
        <strain evidence="3">cv. CM334</strain>
    </source>
</reference>
<proteinExistence type="predicted"/>
<dbReference type="PANTHER" id="PTHR31639">
    <property type="entry name" value="F-BOX PROTEIN-LIKE"/>
    <property type="match status" value="1"/>
</dbReference>
<evidence type="ECO:0000313" key="2">
    <source>
        <dbReference type="EMBL" id="PHT78478.1"/>
    </source>
</evidence>
<name>A0A2G2Z900_CAPAN</name>
<dbReference type="AlphaFoldDB" id="A0A2G2Z900"/>
<dbReference type="Pfam" id="PF00646">
    <property type="entry name" value="F-box"/>
    <property type="match status" value="1"/>
</dbReference>
<dbReference type="PROSITE" id="PS50181">
    <property type="entry name" value="FBOX"/>
    <property type="match status" value="1"/>
</dbReference>
<dbReference type="OMA" id="ICPRIDN"/>
<accession>A0A2G2Z900</accession>
<dbReference type="Proteomes" id="UP000222542">
    <property type="component" value="Unassembled WGS sequence"/>
</dbReference>
<dbReference type="Gramene" id="PHT78478">
    <property type="protein sequence ID" value="PHT78478"/>
    <property type="gene ID" value="T459_16530"/>
</dbReference>
<organism evidence="2 3">
    <name type="scientific">Capsicum annuum</name>
    <name type="common">Capsicum pepper</name>
    <dbReference type="NCBI Taxonomy" id="4072"/>
    <lineage>
        <taxon>Eukaryota</taxon>
        <taxon>Viridiplantae</taxon>
        <taxon>Streptophyta</taxon>
        <taxon>Embryophyta</taxon>
        <taxon>Tracheophyta</taxon>
        <taxon>Spermatophyta</taxon>
        <taxon>Magnoliopsida</taxon>
        <taxon>eudicotyledons</taxon>
        <taxon>Gunneridae</taxon>
        <taxon>Pentapetalae</taxon>
        <taxon>asterids</taxon>
        <taxon>lamiids</taxon>
        <taxon>Solanales</taxon>
        <taxon>Solanaceae</taxon>
        <taxon>Solanoideae</taxon>
        <taxon>Capsiceae</taxon>
        <taxon>Capsicum</taxon>
    </lineage>
</organism>
<dbReference type="Pfam" id="PF24758">
    <property type="entry name" value="LRR_At5g56370"/>
    <property type="match status" value="1"/>
</dbReference>
<sequence length="430" mass="49947">MDSKGKNHCSPDVLSNLPDNVIDDILMRVPFRDAVCTSILSKKWRYKWCGLPQLMLDSDFWKPKKDIEYLTGDKTVWRATKDLTGNFTACIHNLMTRHKGSITNFTLCIQYWKICPRIDNLLCFLSEKGIQHLVLRLPRSFELPSSFFTCLQLRHLSLQNCLLLPPPTFKGFDRLISLELHDVKVSSKLLECLISHCLLLEQLVLKISDTLSDIIEINAPMLRYFDFKGDMTTICLKYVPLLAKLSLWYYRKDRKKFDVANFLTSDFLESCFALEHLHLDYTVNARGQEIPTKLPFDLMCVKHLCMCIYLDKEEILSALCLIRSFPFLRYLEIQMEYNIMNDMLALECLEVEAFPDVISKHLREVKLVEANGSMREMQLIKLLLAKTPALVRMLIKPHRYLEKSAIVKRLAELTKFEIASPKAEVLLKLV</sequence>
<dbReference type="InterPro" id="IPR055411">
    <property type="entry name" value="LRR_FXL15/At3g58940/PEG3-like"/>
</dbReference>
<evidence type="ECO:0000259" key="1">
    <source>
        <dbReference type="PROSITE" id="PS50181"/>
    </source>
</evidence>
<dbReference type="EMBL" id="AYRZ02000006">
    <property type="protein sequence ID" value="PHT78478.1"/>
    <property type="molecule type" value="Genomic_DNA"/>
</dbReference>
<dbReference type="SUPFAM" id="SSF81383">
    <property type="entry name" value="F-box domain"/>
    <property type="match status" value="1"/>
</dbReference>
<dbReference type="PANTHER" id="PTHR31639:SF325">
    <property type="entry name" value="F-BOX DOMAIN-CONTAINING PROTEIN"/>
    <property type="match status" value="1"/>
</dbReference>
<feature type="domain" description="F-box" evidence="1">
    <location>
        <begin position="11"/>
        <end position="64"/>
    </location>
</feature>
<keyword evidence="3" id="KW-1185">Reference proteome</keyword>
<comment type="caution">
    <text evidence="2">The sequence shown here is derived from an EMBL/GenBank/DDBJ whole genome shotgun (WGS) entry which is preliminary data.</text>
</comment>
<reference evidence="2 3" key="1">
    <citation type="journal article" date="2014" name="Nat. Genet.">
        <title>Genome sequence of the hot pepper provides insights into the evolution of pungency in Capsicum species.</title>
        <authorList>
            <person name="Kim S."/>
            <person name="Park M."/>
            <person name="Yeom S.I."/>
            <person name="Kim Y.M."/>
            <person name="Lee J.M."/>
            <person name="Lee H.A."/>
            <person name="Seo E."/>
            <person name="Choi J."/>
            <person name="Cheong K."/>
            <person name="Kim K.T."/>
            <person name="Jung K."/>
            <person name="Lee G.W."/>
            <person name="Oh S.K."/>
            <person name="Bae C."/>
            <person name="Kim S.B."/>
            <person name="Lee H.Y."/>
            <person name="Kim S.Y."/>
            <person name="Kim M.S."/>
            <person name="Kang B.C."/>
            <person name="Jo Y.D."/>
            <person name="Yang H.B."/>
            <person name="Jeong H.J."/>
            <person name="Kang W.H."/>
            <person name="Kwon J.K."/>
            <person name="Shin C."/>
            <person name="Lim J.Y."/>
            <person name="Park J.H."/>
            <person name="Huh J.H."/>
            <person name="Kim J.S."/>
            <person name="Kim B.D."/>
            <person name="Cohen O."/>
            <person name="Paran I."/>
            <person name="Suh M.C."/>
            <person name="Lee S.B."/>
            <person name="Kim Y.K."/>
            <person name="Shin Y."/>
            <person name="Noh S.J."/>
            <person name="Park J."/>
            <person name="Seo Y.S."/>
            <person name="Kwon S.Y."/>
            <person name="Kim H.A."/>
            <person name="Park J.M."/>
            <person name="Kim H.J."/>
            <person name="Choi S.B."/>
            <person name="Bosland P.W."/>
            <person name="Reeves G."/>
            <person name="Jo S.H."/>
            <person name="Lee B.W."/>
            <person name="Cho H.T."/>
            <person name="Choi H.S."/>
            <person name="Lee M.S."/>
            <person name="Yu Y."/>
            <person name="Do Choi Y."/>
            <person name="Park B.S."/>
            <person name="van Deynze A."/>
            <person name="Ashrafi H."/>
            <person name="Hill T."/>
            <person name="Kim W.T."/>
            <person name="Pai H.S."/>
            <person name="Ahn H.K."/>
            <person name="Yeam I."/>
            <person name="Giovannoni J.J."/>
            <person name="Rose J.K."/>
            <person name="Sorensen I."/>
            <person name="Lee S.J."/>
            <person name="Kim R.W."/>
            <person name="Choi I.Y."/>
            <person name="Choi B.S."/>
            <person name="Lim J.S."/>
            <person name="Lee Y.H."/>
            <person name="Choi D."/>
        </authorList>
    </citation>
    <scope>NUCLEOTIDE SEQUENCE [LARGE SCALE GENOMIC DNA]</scope>
    <source>
        <strain evidence="3">cv. CM334</strain>
    </source>
</reference>
<protein>
    <recommendedName>
        <fullName evidence="1">F-box domain-containing protein</fullName>
    </recommendedName>
</protein>
<dbReference type="SUPFAM" id="SSF52047">
    <property type="entry name" value="RNI-like"/>
    <property type="match status" value="1"/>
</dbReference>
<gene>
    <name evidence="2" type="ORF">T459_16530</name>
</gene>
<dbReference type="STRING" id="4072.A0A2G2Z900"/>